<organism evidence="1">
    <name type="scientific">marine sediment metagenome</name>
    <dbReference type="NCBI Taxonomy" id="412755"/>
    <lineage>
        <taxon>unclassified sequences</taxon>
        <taxon>metagenomes</taxon>
        <taxon>ecological metagenomes</taxon>
    </lineage>
</organism>
<dbReference type="EMBL" id="BART01011340">
    <property type="protein sequence ID" value="GAG83795.1"/>
    <property type="molecule type" value="Genomic_DNA"/>
</dbReference>
<gene>
    <name evidence="1" type="ORF">S01H4_24201</name>
</gene>
<name>X1AM63_9ZZZZ</name>
<dbReference type="AlphaFoldDB" id="X1AM63"/>
<comment type="caution">
    <text evidence="1">The sequence shown here is derived from an EMBL/GenBank/DDBJ whole genome shotgun (WGS) entry which is preliminary data.</text>
</comment>
<protein>
    <submittedName>
        <fullName evidence="1">Uncharacterized protein</fullName>
    </submittedName>
</protein>
<evidence type="ECO:0000313" key="1">
    <source>
        <dbReference type="EMBL" id="GAG83795.1"/>
    </source>
</evidence>
<accession>X1AM63</accession>
<reference evidence="1" key="1">
    <citation type="journal article" date="2014" name="Front. Microbiol.">
        <title>High frequency of phylogenetically diverse reductive dehalogenase-homologous genes in deep subseafloor sedimentary metagenomes.</title>
        <authorList>
            <person name="Kawai M."/>
            <person name="Futagami T."/>
            <person name="Toyoda A."/>
            <person name="Takaki Y."/>
            <person name="Nishi S."/>
            <person name="Hori S."/>
            <person name="Arai W."/>
            <person name="Tsubouchi T."/>
            <person name="Morono Y."/>
            <person name="Uchiyama I."/>
            <person name="Ito T."/>
            <person name="Fujiyama A."/>
            <person name="Inagaki F."/>
            <person name="Takami H."/>
        </authorList>
    </citation>
    <scope>NUCLEOTIDE SEQUENCE</scope>
    <source>
        <strain evidence="1">Expedition CK06-06</strain>
    </source>
</reference>
<proteinExistence type="predicted"/>
<feature type="non-terminal residue" evidence="1">
    <location>
        <position position="61"/>
    </location>
</feature>
<sequence length="61" mass="7168">MYDLVVSTPEPMRKYVQENTIDLGEQGKDKKTGYGFFTLESREFDLIKSQLFGWSNQDLSW</sequence>